<dbReference type="Gene3D" id="3.40.1360.10">
    <property type="match status" value="1"/>
</dbReference>
<dbReference type="Gene3D" id="6.10.250.240">
    <property type="match status" value="1"/>
</dbReference>
<keyword evidence="4 7" id="KW-0862">Zinc</keyword>
<comment type="similarity">
    <text evidence="7">Belongs to the RecR family.</text>
</comment>
<evidence type="ECO:0000256" key="1">
    <source>
        <dbReference type="ARBA" id="ARBA00022723"/>
    </source>
</evidence>
<dbReference type="InterPro" id="IPR034137">
    <property type="entry name" value="TOPRIM_RecR"/>
</dbReference>
<keyword evidence="5 7" id="KW-0233">DNA recombination</keyword>
<dbReference type="Pfam" id="PF02132">
    <property type="entry name" value="RecR_ZnF"/>
    <property type="match status" value="1"/>
</dbReference>
<keyword evidence="3 7" id="KW-0863">Zinc-finger</keyword>
<evidence type="ECO:0000256" key="7">
    <source>
        <dbReference type="HAMAP-Rule" id="MF_00017"/>
    </source>
</evidence>
<dbReference type="Pfam" id="PF21175">
    <property type="entry name" value="RecR_C"/>
    <property type="match status" value="1"/>
</dbReference>
<dbReference type="GO" id="GO:0003677">
    <property type="term" value="F:DNA binding"/>
    <property type="evidence" value="ECO:0007669"/>
    <property type="project" value="UniProtKB-UniRule"/>
</dbReference>
<dbReference type="RefSeq" id="WP_046496135.1">
    <property type="nucleotide sequence ID" value="NZ_CGIH01000012.1"/>
</dbReference>
<dbReference type="STRING" id="690567.819"/>
<evidence type="ECO:0000259" key="8">
    <source>
        <dbReference type="PROSITE" id="PS50880"/>
    </source>
</evidence>
<evidence type="ECO:0000313" key="10">
    <source>
        <dbReference type="Proteomes" id="UP000045545"/>
    </source>
</evidence>
<sequence>MRLARPLEDLIDQLLKLPTIGPKTAQRLALFILKMPAQEARQLAQSIIDAQEKVFPCPICGFFTDQDPCLICQDQDRESQLLCVVAESSDIIALERSGYRGKYHVLNQSPSLDELDLGALDLTPFIKRLQAEDTKEVILALNPDMDGEILSRFLAAAITQLKIKVTRLAHGLPVGGDIEFADEITLRMAIDGRKEL</sequence>
<dbReference type="Pfam" id="PF13662">
    <property type="entry name" value="Toprim_4"/>
    <property type="match status" value="1"/>
</dbReference>
<dbReference type="PANTHER" id="PTHR30446">
    <property type="entry name" value="RECOMBINATION PROTEIN RECR"/>
    <property type="match status" value="1"/>
</dbReference>
<proteinExistence type="inferred from homology"/>
<dbReference type="PANTHER" id="PTHR30446:SF0">
    <property type="entry name" value="RECOMBINATION PROTEIN RECR"/>
    <property type="match status" value="1"/>
</dbReference>
<dbReference type="SUPFAM" id="SSF111304">
    <property type="entry name" value="Recombination protein RecR"/>
    <property type="match status" value="1"/>
</dbReference>
<evidence type="ECO:0000256" key="2">
    <source>
        <dbReference type="ARBA" id="ARBA00022763"/>
    </source>
</evidence>
<dbReference type="InterPro" id="IPR023627">
    <property type="entry name" value="Rcmb_RecR"/>
</dbReference>
<dbReference type="Pfam" id="PF21176">
    <property type="entry name" value="RecR_HhH"/>
    <property type="match status" value="1"/>
</dbReference>
<gene>
    <name evidence="7" type="primary">recR</name>
    <name evidence="9" type="ORF">819</name>
</gene>
<evidence type="ECO:0000313" key="9">
    <source>
        <dbReference type="EMBL" id="CFX23350.1"/>
    </source>
</evidence>
<name>A0A0E4C844_9FIRM</name>
<dbReference type="Proteomes" id="UP000045545">
    <property type="component" value="Unassembled WGS sequence"/>
</dbReference>
<dbReference type="GO" id="GO:0008270">
    <property type="term" value="F:zinc ion binding"/>
    <property type="evidence" value="ECO:0007669"/>
    <property type="project" value="UniProtKB-KW"/>
</dbReference>
<dbReference type="CDD" id="cd01025">
    <property type="entry name" value="TOPRIM_recR"/>
    <property type="match status" value="1"/>
</dbReference>
<keyword evidence="2 7" id="KW-0227">DNA damage</keyword>
<dbReference type="Gene3D" id="1.10.8.420">
    <property type="entry name" value="RecR Domain 1"/>
    <property type="match status" value="1"/>
</dbReference>
<dbReference type="OrthoDB" id="9802672at2"/>
<reference evidence="9 10" key="1">
    <citation type="submission" date="2015-03" db="EMBL/GenBank/DDBJ databases">
        <authorList>
            <person name="Murphy D."/>
        </authorList>
    </citation>
    <scope>NUCLEOTIDE SEQUENCE [LARGE SCALE GENOMIC DNA]</scope>
    <source>
        <strain evidence="9 10">OL-4</strain>
    </source>
</reference>
<dbReference type="HAMAP" id="MF_00017">
    <property type="entry name" value="RecR"/>
    <property type="match status" value="1"/>
</dbReference>
<evidence type="ECO:0000256" key="4">
    <source>
        <dbReference type="ARBA" id="ARBA00022833"/>
    </source>
</evidence>
<organism evidence="9 10">
    <name type="scientific">Syntrophomonas zehnderi OL-4</name>
    <dbReference type="NCBI Taxonomy" id="690567"/>
    <lineage>
        <taxon>Bacteria</taxon>
        <taxon>Bacillati</taxon>
        <taxon>Bacillota</taxon>
        <taxon>Clostridia</taxon>
        <taxon>Eubacteriales</taxon>
        <taxon>Syntrophomonadaceae</taxon>
        <taxon>Syntrophomonas</taxon>
    </lineage>
</organism>
<protein>
    <recommendedName>
        <fullName evidence="7">Recombination protein RecR</fullName>
    </recommendedName>
</protein>
<feature type="domain" description="Toprim" evidence="8">
    <location>
        <begin position="80"/>
        <end position="173"/>
    </location>
</feature>
<evidence type="ECO:0000256" key="3">
    <source>
        <dbReference type="ARBA" id="ARBA00022771"/>
    </source>
</evidence>
<dbReference type="GO" id="GO:0006310">
    <property type="term" value="P:DNA recombination"/>
    <property type="evidence" value="ECO:0007669"/>
    <property type="project" value="UniProtKB-UniRule"/>
</dbReference>
<evidence type="ECO:0000256" key="6">
    <source>
        <dbReference type="ARBA" id="ARBA00023204"/>
    </source>
</evidence>
<keyword evidence="1 7" id="KW-0479">Metal-binding</keyword>
<dbReference type="InterPro" id="IPR006171">
    <property type="entry name" value="TOPRIM_dom"/>
</dbReference>
<dbReference type="AlphaFoldDB" id="A0A0E4C844"/>
<comment type="function">
    <text evidence="7">May play a role in DNA repair. It seems to be involved in an RecBC-independent recombinational process of DNA repair. It may act with RecF and RecO.</text>
</comment>
<evidence type="ECO:0000256" key="5">
    <source>
        <dbReference type="ARBA" id="ARBA00023172"/>
    </source>
</evidence>
<dbReference type="NCBIfam" id="TIGR00615">
    <property type="entry name" value="recR"/>
    <property type="match status" value="1"/>
</dbReference>
<dbReference type="EMBL" id="CGIH01000012">
    <property type="protein sequence ID" value="CFX23350.1"/>
    <property type="molecule type" value="Genomic_DNA"/>
</dbReference>
<accession>A0A0E4C844</accession>
<keyword evidence="10" id="KW-1185">Reference proteome</keyword>
<feature type="zinc finger region" description="C4-type" evidence="7">
    <location>
        <begin position="57"/>
        <end position="72"/>
    </location>
</feature>
<dbReference type="Gene3D" id="3.30.60.80">
    <property type="match status" value="1"/>
</dbReference>
<dbReference type="InterPro" id="IPR000093">
    <property type="entry name" value="DNA_Rcmb_RecR"/>
</dbReference>
<keyword evidence="6 7" id="KW-0234">DNA repair</keyword>
<dbReference type="InterPro" id="IPR015967">
    <property type="entry name" value="Rcmb_RecR_Znf"/>
</dbReference>
<dbReference type="PROSITE" id="PS50880">
    <property type="entry name" value="TOPRIM"/>
    <property type="match status" value="1"/>
</dbReference>
<dbReference type="GO" id="GO:0006281">
    <property type="term" value="P:DNA repair"/>
    <property type="evidence" value="ECO:0007669"/>
    <property type="project" value="UniProtKB-UniRule"/>
</dbReference>